<feature type="non-terminal residue" evidence="1">
    <location>
        <position position="1"/>
    </location>
</feature>
<evidence type="ECO:0000313" key="1">
    <source>
        <dbReference type="EMBL" id="TFK94630.1"/>
    </source>
</evidence>
<dbReference type="Proteomes" id="UP000308197">
    <property type="component" value="Unassembled WGS sequence"/>
</dbReference>
<evidence type="ECO:0008006" key="3">
    <source>
        <dbReference type="Google" id="ProtNLM"/>
    </source>
</evidence>
<protein>
    <recommendedName>
        <fullName evidence="3">EthD domain-containing protein</fullName>
    </recommendedName>
</protein>
<organism evidence="1 2">
    <name type="scientific">Polyporus arcularius HHB13444</name>
    <dbReference type="NCBI Taxonomy" id="1314778"/>
    <lineage>
        <taxon>Eukaryota</taxon>
        <taxon>Fungi</taxon>
        <taxon>Dikarya</taxon>
        <taxon>Basidiomycota</taxon>
        <taxon>Agaricomycotina</taxon>
        <taxon>Agaricomycetes</taxon>
        <taxon>Polyporales</taxon>
        <taxon>Polyporaceae</taxon>
        <taxon>Polyporus</taxon>
    </lineage>
</organism>
<accession>A0A5C3Q2N4</accession>
<proteinExistence type="predicted"/>
<dbReference type="Gene3D" id="3.30.70.100">
    <property type="match status" value="1"/>
</dbReference>
<dbReference type="EMBL" id="ML210967">
    <property type="protein sequence ID" value="TFK94630.1"/>
    <property type="molecule type" value="Genomic_DNA"/>
</dbReference>
<sequence>NRVRLAILISPKPGLSADDCRSYWLNTHSEVFSSIAIVKRNLLNYEQMSSLTLYRGYVGDDPEIRASSVHGHGCLEAETMEKIAEVFHDQEYHHRIVV</sequence>
<feature type="non-terminal residue" evidence="1">
    <location>
        <position position="98"/>
    </location>
</feature>
<gene>
    <name evidence="1" type="ORF">K466DRAFT_446764</name>
</gene>
<name>A0A5C3Q2N4_9APHY</name>
<keyword evidence="2" id="KW-1185">Reference proteome</keyword>
<evidence type="ECO:0000313" key="2">
    <source>
        <dbReference type="Proteomes" id="UP000308197"/>
    </source>
</evidence>
<dbReference type="AlphaFoldDB" id="A0A5C3Q2N4"/>
<reference evidence="1 2" key="1">
    <citation type="journal article" date="2019" name="Nat. Ecol. Evol.">
        <title>Megaphylogeny resolves global patterns of mushroom evolution.</title>
        <authorList>
            <person name="Varga T."/>
            <person name="Krizsan K."/>
            <person name="Foldi C."/>
            <person name="Dima B."/>
            <person name="Sanchez-Garcia M."/>
            <person name="Sanchez-Ramirez S."/>
            <person name="Szollosi G.J."/>
            <person name="Szarkandi J.G."/>
            <person name="Papp V."/>
            <person name="Albert L."/>
            <person name="Andreopoulos W."/>
            <person name="Angelini C."/>
            <person name="Antonin V."/>
            <person name="Barry K.W."/>
            <person name="Bougher N.L."/>
            <person name="Buchanan P."/>
            <person name="Buyck B."/>
            <person name="Bense V."/>
            <person name="Catcheside P."/>
            <person name="Chovatia M."/>
            <person name="Cooper J."/>
            <person name="Damon W."/>
            <person name="Desjardin D."/>
            <person name="Finy P."/>
            <person name="Geml J."/>
            <person name="Haridas S."/>
            <person name="Hughes K."/>
            <person name="Justo A."/>
            <person name="Karasinski D."/>
            <person name="Kautmanova I."/>
            <person name="Kiss B."/>
            <person name="Kocsube S."/>
            <person name="Kotiranta H."/>
            <person name="LaButti K.M."/>
            <person name="Lechner B.E."/>
            <person name="Liimatainen K."/>
            <person name="Lipzen A."/>
            <person name="Lukacs Z."/>
            <person name="Mihaltcheva S."/>
            <person name="Morgado L.N."/>
            <person name="Niskanen T."/>
            <person name="Noordeloos M.E."/>
            <person name="Ohm R.A."/>
            <person name="Ortiz-Santana B."/>
            <person name="Ovrebo C."/>
            <person name="Racz N."/>
            <person name="Riley R."/>
            <person name="Savchenko A."/>
            <person name="Shiryaev A."/>
            <person name="Soop K."/>
            <person name="Spirin V."/>
            <person name="Szebenyi C."/>
            <person name="Tomsovsky M."/>
            <person name="Tulloss R.E."/>
            <person name="Uehling J."/>
            <person name="Grigoriev I.V."/>
            <person name="Vagvolgyi C."/>
            <person name="Papp T."/>
            <person name="Martin F.M."/>
            <person name="Miettinen O."/>
            <person name="Hibbett D.S."/>
            <person name="Nagy L.G."/>
        </authorList>
    </citation>
    <scope>NUCLEOTIDE SEQUENCE [LARGE SCALE GENOMIC DNA]</scope>
    <source>
        <strain evidence="1 2">HHB13444</strain>
    </source>
</reference>
<dbReference type="InParanoid" id="A0A5C3Q2N4"/>
<dbReference type="STRING" id="1314778.A0A5C3Q2N4"/>